<reference evidence="3" key="1">
    <citation type="submission" date="2021-05" db="EMBL/GenBank/DDBJ databases">
        <title>Complete genome sequence of the cellulolytic planctomycete Telmatocola sphagniphila SP2T and characterization of the first cellulase from planctomycetes.</title>
        <authorList>
            <person name="Rakitin A.L."/>
            <person name="Beletsky A.V."/>
            <person name="Naumoff D.G."/>
            <person name="Kulichevskaya I.S."/>
            <person name="Mardanov A.V."/>
            <person name="Ravin N.V."/>
            <person name="Dedysh S.N."/>
        </authorList>
    </citation>
    <scope>NUCLEOTIDE SEQUENCE</scope>
    <source>
        <strain evidence="3">SP2T</strain>
    </source>
</reference>
<dbReference type="AlphaFoldDB" id="A0A8E6EZN5"/>
<protein>
    <submittedName>
        <fullName evidence="3">Helix-turn-helix transcriptional regulator</fullName>
    </submittedName>
</protein>
<proteinExistence type="predicted"/>
<dbReference type="Pfam" id="PF01381">
    <property type="entry name" value="HTH_3"/>
    <property type="match status" value="1"/>
</dbReference>
<keyword evidence="4" id="KW-1185">Reference proteome</keyword>
<evidence type="ECO:0000256" key="1">
    <source>
        <dbReference type="SAM" id="MobiDB-lite"/>
    </source>
</evidence>
<dbReference type="CDD" id="cd00093">
    <property type="entry name" value="HTH_XRE"/>
    <property type="match status" value="1"/>
</dbReference>
<sequence>MNAAKREALKNAGFRVGTVQEFLGLEDWENQIVELKYQLTKHAKRLREVLGLTQQYVARKINSSQSRIAKIEAGSEDVSLDLLIKYFYAVGGRLEEHEIETTPRPKKTREHASSKTVTRVPFRKKVVSVS</sequence>
<dbReference type="Gene3D" id="1.10.260.40">
    <property type="entry name" value="lambda repressor-like DNA-binding domains"/>
    <property type="match status" value="1"/>
</dbReference>
<feature type="domain" description="HTH cro/C1-type" evidence="2">
    <location>
        <begin position="44"/>
        <end position="97"/>
    </location>
</feature>
<dbReference type="Proteomes" id="UP000676194">
    <property type="component" value="Chromosome"/>
</dbReference>
<evidence type="ECO:0000313" key="3">
    <source>
        <dbReference type="EMBL" id="QVL33938.1"/>
    </source>
</evidence>
<dbReference type="KEGG" id="tsph:KIH39_08530"/>
<dbReference type="SMART" id="SM00530">
    <property type="entry name" value="HTH_XRE"/>
    <property type="match status" value="1"/>
</dbReference>
<dbReference type="EMBL" id="CP074694">
    <property type="protein sequence ID" value="QVL33938.1"/>
    <property type="molecule type" value="Genomic_DNA"/>
</dbReference>
<dbReference type="RefSeq" id="WP_213498914.1">
    <property type="nucleotide sequence ID" value="NZ_CP074694.1"/>
</dbReference>
<name>A0A8E6EZN5_9BACT</name>
<accession>A0A8E6EZN5</accession>
<dbReference type="InterPro" id="IPR001387">
    <property type="entry name" value="Cro/C1-type_HTH"/>
</dbReference>
<evidence type="ECO:0000259" key="2">
    <source>
        <dbReference type="PROSITE" id="PS50943"/>
    </source>
</evidence>
<dbReference type="SUPFAM" id="SSF47413">
    <property type="entry name" value="lambda repressor-like DNA-binding domains"/>
    <property type="match status" value="1"/>
</dbReference>
<feature type="region of interest" description="Disordered" evidence="1">
    <location>
        <begin position="98"/>
        <end position="119"/>
    </location>
</feature>
<organism evidence="3 4">
    <name type="scientific">Telmatocola sphagniphila</name>
    <dbReference type="NCBI Taxonomy" id="1123043"/>
    <lineage>
        <taxon>Bacteria</taxon>
        <taxon>Pseudomonadati</taxon>
        <taxon>Planctomycetota</taxon>
        <taxon>Planctomycetia</taxon>
        <taxon>Gemmatales</taxon>
        <taxon>Gemmataceae</taxon>
    </lineage>
</organism>
<gene>
    <name evidence="3" type="ORF">KIH39_08530</name>
</gene>
<evidence type="ECO:0000313" key="4">
    <source>
        <dbReference type="Proteomes" id="UP000676194"/>
    </source>
</evidence>
<dbReference type="GO" id="GO:0003677">
    <property type="term" value="F:DNA binding"/>
    <property type="evidence" value="ECO:0007669"/>
    <property type="project" value="InterPro"/>
</dbReference>
<dbReference type="PROSITE" id="PS50943">
    <property type="entry name" value="HTH_CROC1"/>
    <property type="match status" value="1"/>
</dbReference>
<dbReference type="InterPro" id="IPR010982">
    <property type="entry name" value="Lambda_DNA-bd_dom_sf"/>
</dbReference>